<dbReference type="GO" id="GO:0005525">
    <property type="term" value="F:GTP binding"/>
    <property type="evidence" value="ECO:0007669"/>
    <property type="project" value="UniProtKB-UniRule"/>
</dbReference>
<keyword evidence="4 10" id="KW-0547">Nucleotide-binding</keyword>
<dbReference type="KEGG" id="hje:HacjB3_15175"/>
<keyword evidence="15" id="KW-1185">Reference proteome</keyword>
<dbReference type="eggNOG" id="arCOG01561">
    <property type="taxonomic scope" value="Archaea"/>
</dbReference>
<reference evidence="12 14" key="1">
    <citation type="journal article" date="2010" name="J. Bacteriol.">
        <title>Complete genome sequence of Halalkalicoccus jeotgali B3(T), an extremely halophilic archaeon.</title>
        <authorList>
            <person name="Roh S.W."/>
            <person name="Nam Y.D."/>
            <person name="Nam S.H."/>
            <person name="Choi S.H."/>
            <person name="Park H.S."/>
            <person name="Bae J.W."/>
        </authorList>
    </citation>
    <scope>NUCLEOTIDE SEQUENCE [LARGE SCALE GENOMIC DNA]</scope>
    <source>
        <strain evidence="12">B3</strain>
        <strain evidence="14">DSM 18796 / CECT 7217 / JCM 14584 / KCTC 4019 / B3</strain>
    </source>
</reference>
<dbReference type="Gene3D" id="2.40.30.10">
    <property type="entry name" value="Translation factors"/>
    <property type="match status" value="2"/>
</dbReference>
<dbReference type="FunFam" id="2.40.30.10:FF:000005">
    <property type="entry name" value="Elongation factor 1-alpha"/>
    <property type="match status" value="1"/>
</dbReference>
<dbReference type="CDD" id="cd03705">
    <property type="entry name" value="EF1_alpha_III"/>
    <property type="match status" value="1"/>
</dbReference>
<evidence type="ECO:0000256" key="10">
    <source>
        <dbReference type="HAMAP-Rule" id="MF_00118"/>
    </source>
</evidence>
<dbReference type="GO" id="GO:0003746">
    <property type="term" value="F:translation elongation factor activity"/>
    <property type="evidence" value="ECO:0007669"/>
    <property type="project" value="UniProtKB-UniRule"/>
</dbReference>
<dbReference type="InterPro" id="IPR054696">
    <property type="entry name" value="GTP-eEF1A_C"/>
</dbReference>
<dbReference type="EMBL" id="CP002062">
    <property type="protein sequence ID" value="ADJ16414.1"/>
    <property type="molecule type" value="Genomic_DNA"/>
</dbReference>
<dbReference type="GO" id="GO:0000287">
    <property type="term" value="F:magnesium ion binding"/>
    <property type="evidence" value="ECO:0007669"/>
    <property type="project" value="UniProtKB-UniRule"/>
</dbReference>
<dbReference type="Pfam" id="PF03144">
    <property type="entry name" value="GTP_EFTU_D2"/>
    <property type="match status" value="1"/>
</dbReference>
<dbReference type="PROSITE" id="PS00301">
    <property type="entry name" value="G_TR_1"/>
    <property type="match status" value="1"/>
</dbReference>
<reference evidence="13 15" key="2">
    <citation type="journal article" date="2014" name="PLoS Genet.">
        <title>Phylogenetically driven sequencing of extremely halophilic archaea reveals strategies for static and dynamic osmo-response.</title>
        <authorList>
            <person name="Becker E.A."/>
            <person name="Seitzer P.M."/>
            <person name="Tritt A."/>
            <person name="Larsen D."/>
            <person name="Krusor M."/>
            <person name="Yao A.I."/>
            <person name="Wu D."/>
            <person name="Madern D."/>
            <person name="Eisen J.A."/>
            <person name="Darling A.E."/>
            <person name="Facciotti M.T."/>
        </authorList>
    </citation>
    <scope>NUCLEOTIDE SEQUENCE [LARGE SCALE GENOMIC DNA]</scope>
    <source>
        <strain evidence="13">B3</strain>
        <strain evidence="15">DSM 18796 / CECT 7217 / JCM 14584 / KCTC 4019 / B3</strain>
    </source>
</reference>
<keyword evidence="8 10" id="KW-0648">Protein biosynthesis</keyword>
<dbReference type="Proteomes" id="UP000000390">
    <property type="component" value="Chromosome"/>
</dbReference>
<dbReference type="InterPro" id="IPR050100">
    <property type="entry name" value="TRAFAC_GTPase_members"/>
</dbReference>
<name>D8J9S5_HALJB</name>
<dbReference type="InterPro" id="IPR009000">
    <property type="entry name" value="Transl_B-barrel_sf"/>
</dbReference>
<dbReference type="CDD" id="cd03693">
    <property type="entry name" value="EF1_alpha_II"/>
    <property type="match status" value="1"/>
</dbReference>
<keyword evidence="2 10" id="KW-0963">Cytoplasm</keyword>
<sequence>MSDKPHQNLAIIGHVDHGKSTLVGRLLYETGSVPEHVIEQHREEAEEKGKGGFEFAYVMDNLAEERERGVTIDIAHQEFDTDEYYFTIVDCPGHRDFVKNMITGASQADNAVLVVAADDGVAPQTQEHVFLARTLGINELIVGVNKMDLVDYSEGDYKEVVEEVKQLLNQVRFDTDDAEFIPISAFEGDNIAERSDNTDWYDGKILLEALNNLEAPQPPTDAPLRLPIQDVYTISGIGTVPVGRVETGILETGMNVSFQPSDVGGEVKTVEMHHEEVPKAEPGDNVGFNVRGIGKDDIRRGDVCGPAEDPPSVADTFKAQIVVMQHPSVITAGYTPVFHAHTAQVACTIEAIDQKIDPASGEVEEENPDFIQSGDAAVVTVRPQKPLSIEPSSEIPELGSFAVRDMGQTIAAGRVLEVNEK</sequence>
<dbReference type="EMBL" id="AOHV01000027">
    <property type="protein sequence ID" value="ELY37148.1"/>
    <property type="molecule type" value="Genomic_DNA"/>
</dbReference>
<dbReference type="SUPFAM" id="SSF50447">
    <property type="entry name" value="Translation proteins"/>
    <property type="match status" value="1"/>
</dbReference>
<evidence type="ECO:0000256" key="7">
    <source>
        <dbReference type="ARBA" id="ARBA00022842"/>
    </source>
</evidence>
<dbReference type="NCBIfam" id="TIGR00483">
    <property type="entry name" value="EF-1_alpha"/>
    <property type="match status" value="1"/>
</dbReference>
<dbReference type="PANTHER" id="PTHR23115">
    <property type="entry name" value="TRANSLATION FACTOR"/>
    <property type="match status" value="1"/>
</dbReference>
<evidence type="ECO:0000313" key="14">
    <source>
        <dbReference type="Proteomes" id="UP000000390"/>
    </source>
</evidence>
<accession>D8J9S5</accession>
<evidence type="ECO:0000256" key="1">
    <source>
        <dbReference type="ARBA" id="ARBA00004496"/>
    </source>
</evidence>
<evidence type="ECO:0000259" key="11">
    <source>
        <dbReference type="PROSITE" id="PS51722"/>
    </source>
</evidence>
<dbReference type="PRINTS" id="PR00315">
    <property type="entry name" value="ELONGATNFCT"/>
</dbReference>
<dbReference type="InterPro" id="IPR009001">
    <property type="entry name" value="Transl_elong_EF1A/Init_IF2_C"/>
</dbReference>
<evidence type="ECO:0000313" key="12">
    <source>
        <dbReference type="EMBL" id="ADJ16414.1"/>
    </source>
</evidence>
<keyword evidence="9 10" id="KW-0342">GTP-binding</keyword>
<keyword evidence="5 10" id="KW-0251">Elongation factor</keyword>
<comment type="similarity">
    <text evidence="10">Belongs to the TRAFAC class translation factor GTPase superfamily. Classic translation factor GTPase family. EF-Tu/EF-1A subfamily.</text>
</comment>
<dbReference type="Pfam" id="PF22594">
    <property type="entry name" value="GTP-eEF1A_C"/>
    <property type="match status" value="1"/>
</dbReference>
<comment type="catalytic activity">
    <reaction evidence="10">
        <text>GTP + H2O = GDP + phosphate + H(+)</text>
        <dbReference type="Rhea" id="RHEA:19669"/>
        <dbReference type="ChEBI" id="CHEBI:15377"/>
        <dbReference type="ChEBI" id="CHEBI:15378"/>
        <dbReference type="ChEBI" id="CHEBI:37565"/>
        <dbReference type="ChEBI" id="CHEBI:43474"/>
        <dbReference type="ChEBI" id="CHEBI:58189"/>
        <dbReference type="EC" id="3.6.5.3"/>
    </reaction>
</comment>
<dbReference type="GO" id="GO:0003924">
    <property type="term" value="F:GTPase activity"/>
    <property type="evidence" value="ECO:0007669"/>
    <property type="project" value="UniProtKB-UniRule"/>
</dbReference>
<gene>
    <name evidence="10" type="primary">tuf</name>
    <name evidence="12" type="ordered locus">HacjB3_15175</name>
    <name evidence="13" type="ORF">C497_10403</name>
</gene>
<feature type="binding site" evidence="10">
    <location>
        <position position="20"/>
    </location>
    <ligand>
        <name>Mg(2+)</name>
        <dbReference type="ChEBI" id="CHEBI:18420"/>
    </ligand>
</feature>
<dbReference type="InterPro" id="IPR000795">
    <property type="entry name" value="T_Tr_GTP-bd_dom"/>
</dbReference>
<dbReference type="Proteomes" id="UP000011645">
    <property type="component" value="Unassembled WGS sequence"/>
</dbReference>
<dbReference type="Gene3D" id="3.40.50.300">
    <property type="entry name" value="P-loop containing nucleotide triphosphate hydrolases"/>
    <property type="match status" value="1"/>
</dbReference>
<evidence type="ECO:0000256" key="8">
    <source>
        <dbReference type="ARBA" id="ARBA00022917"/>
    </source>
</evidence>
<evidence type="ECO:0000256" key="5">
    <source>
        <dbReference type="ARBA" id="ARBA00022768"/>
    </source>
</evidence>
<dbReference type="PROSITE" id="PS51722">
    <property type="entry name" value="G_TR_2"/>
    <property type="match status" value="1"/>
</dbReference>
<dbReference type="Pfam" id="PF00009">
    <property type="entry name" value="GTP_EFTU"/>
    <property type="match status" value="1"/>
</dbReference>
<protein>
    <recommendedName>
        <fullName evidence="10">Elongation factor 1-alpha</fullName>
        <shortName evidence="10">EF-1-alpha</shortName>
        <ecNumber evidence="10">3.6.5.3</ecNumber>
    </recommendedName>
    <alternativeName>
        <fullName evidence="10">Elongation factor Tu</fullName>
        <shortName evidence="10">EF-Tu</shortName>
    </alternativeName>
</protein>
<keyword evidence="3 10" id="KW-0479">Metal-binding</keyword>
<organism evidence="12 14">
    <name type="scientific">Halalkalicoccus jeotgali (strain DSM 18796 / CECT 7217 / JCM 14584 / KCTC 4019 / B3)</name>
    <dbReference type="NCBI Taxonomy" id="795797"/>
    <lineage>
        <taxon>Archaea</taxon>
        <taxon>Methanobacteriati</taxon>
        <taxon>Methanobacteriota</taxon>
        <taxon>Stenosarchaea group</taxon>
        <taxon>Halobacteria</taxon>
        <taxon>Halobacteriales</taxon>
        <taxon>Halococcaceae</taxon>
        <taxon>Halalkalicoccus</taxon>
    </lineage>
</organism>
<dbReference type="FunFam" id="2.40.30.10:FF:000003">
    <property type="entry name" value="Elongation factor 1-alpha"/>
    <property type="match status" value="1"/>
</dbReference>
<dbReference type="InterPro" id="IPR004161">
    <property type="entry name" value="EFTu-like_2"/>
</dbReference>
<feature type="binding site" evidence="10">
    <location>
        <begin position="145"/>
        <end position="148"/>
    </location>
    <ligand>
        <name>GTP</name>
        <dbReference type="ChEBI" id="CHEBI:37565"/>
    </ligand>
</feature>
<dbReference type="GeneID" id="9420857"/>
<feature type="domain" description="Tr-type G" evidence="11">
    <location>
        <begin position="4"/>
        <end position="220"/>
    </location>
</feature>
<evidence type="ECO:0000256" key="2">
    <source>
        <dbReference type="ARBA" id="ARBA00022490"/>
    </source>
</evidence>
<evidence type="ECO:0000256" key="6">
    <source>
        <dbReference type="ARBA" id="ARBA00022801"/>
    </source>
</evidence>
<dbReference type="PATRIC" id="fig|795797.18.peg.3039"/>
<dbReference type="InterPro" id="IPR005225">
    <property type="entry name" value="Small_GTP-bd"/>
</dbReference>
<dbReference type="InterPro" id="IPR027417">
    <property type="entry name" value="P-loop_NTPase"/>
</dbReference>
<comment type="function">
    <text evidence="10">GTP hydrolase that promotes the GTP-dependent binding of aminoacyl-tRNA to the A-site of ribosomes during protein biosynthesis.</text>
</comment>
<dbReference type="SUPFAM" id="SSF50465">
    <property type="entry name" value="EF-Tu/eEF-1alpha/eIF2-gamma C-terminal domain"/>
    <property type="match status" value="1"/>
</dbReference>
<evidence type="ECO:0000256" key="3">
    <source>
        <dbReference type="ARBA" id="ARBA00022723"/>
    </source>
</evidence>
<keyword evidence="7 10" id="KW-0460">Magnesium</keyword>
<dbReference type="InterPro" id="IPR004539">
    <property type="entry name" value="Transl_elong_EF1A_euk/arc"/>
</dbReference>
<proteinExistence type="inferred from homology"/>
<dbReference type="HOGENOM" id="CLU_007265_3_5_2"/>
<feature type="binding site" evidence="10">
    <location>
        <begin position="13"/>
        <end position="20"/>
    </location>
    <ligand>
        <name>GTP</name>
        <dbReference type="ChEBI" id="CHEBI:37565"/>
    </ligand>
</feature>
<dbReference type="STRING" id="795797.HacjB3_15175"/>
<evidence type="ECO:0000256" key="4">
    <source>
        <dbReference type="ARBA" id="ARBA00022741"/>
    </source>
</evidence>
<dbReference type="RefSeq" id="WP_008416521.1">
    <property type="nucleotide sequence ID" value="NC_014297.1"/>
</dbReference>
<dbReference type="NCBIfam" id="NF008969">
    <property type="entry name" value="PRK12317.1"/>
    <property type="match status" value="1"/>
</dbReference>
<dbReference type="HAMAP" id="MF_00118_A">
    <property type="entry name" value="EF_Tu_A"/>
    <property type="match status" value="1"/>
</dbReference>
<comment type="subcellular location">
    <subcellularLocation>
        <location evidence="1 10">Cytoplasm</location>
    </subcellularLocation>
</comment>
<dbReference type="OrthoDB" id="371718at2157"/>
<feature type="binding site" evidence="10">
    <location>
        <begin position="90"/>
        <end position="94"/>
    </location>
    <ligand>
        <name>GTP</name>
        <dbReference type="ChEBI" id="CHEBI:37565"/>
    </ligand>
</feature>
<dbReference type="InterPro" id="IPR031157">
    <property type="entry name" value="G_TR_CS"/>
</dbReference>
<evidence type="ECO:0000313" key="13">
    <source>
        <dbReference type="EMBL" id="ELY37148.1"/>
    </source>
</evidence>
<dbReference type="NCBIfam" id="TIGR00231">
    <property type="entry name" value="small_GTP"/>
    <property type="match status" value="1"/>
</dbReference>
<evidence type="ECO:0000256" key="9">
    <source>
        <dbReference type="ARBA" id="ARBA00023134"/>
    </source>
</evidence>
<dbReference type="CDD" id="cd01883">
    <property type="entry name" value="EF1_alpha"/>
    <property type="match status" value="1"/>
</dbReference>
<dbReference type="AlphaFoldDB" id="D8J9S5"/>
<keyword evidence="6 10" id="KW-0378">Hydrolase</keyword>
<dbReference type="GO" id="GO:0005737">
    <property type="term" value="C:cytoplasm"/>
    <property type="evidence" value="ECO:0007669"/>
    <property type="project" value="UniProtKB-SubCell"/>
</dbReference>
<evidence type="ECO:0000313" key="15">
    <source>
        <dbReference type="Proteomes" id="UP000011645"/>
    </source>
</evidence>
<dbReference type="SUPFAM" id="SSF52540">
    <property type="entry name" value="P-loop containing nucleoside triphosphate hydrolases"/>
    <property type="match status" value="1"/>
</dbReference>
<dbReference type="EC" id="3.6.5.3" evidence="10"/>